<dbReference type="Gramene" id="HORVU.MOREX.r3.4HG0332830.1">
    <property type="protein sequence ID" value="HORVU.MOREX.r3.4HG0332830.1"/>
    <property type="gene ID" value="HORVU.MOREX.r3.4HG0332830"/>
</dbReference>
<proteinExistence type="predicted"/>
<feature type="compositionally biased region" description="Acidic residues" evidence="1">
    <location>
        <begin position="13"/>
        <end position="24"/>
    </location>
</feature>
<keyword evidence="4" id="KW-1185">Reference proteome</keyword>
<reference evidence="4" key="1">
    <citation type="journal article" date="2012" name="Nature">
        <title>A physical, genetic and functional sequence assembly of the barley genome.</title>
        <authorList>
            <consortium name="The International Barley Genome Sequencing Consortium"/>
            <person name="Mayer K.F."/>
            <person name="Waugh R."/>
            <person name="Brown J.W."/>
            <person name="Schulman A."/>
            <person name="Langridge P."/>
            <person name="Platzer M."/>
            <person name="Fincher G.B."/>
            <person name="Muehlbauer G.J."/>
            <person name="Sato K."/>
            <person name="Close T.J."/>
            <person name="Wise R.P."/>
            <person name="Stein N."/>
        </authorList>
    </citation>
    <scope>NUCLEOTIDE SEQUENCE [LARGE SCALE GENOMIC DNA]</scope>
    <source>
        <strain evidence="4">cv. Morex</strain>
    </source>
</reference>
<sequence>MAPPDYGYGYPDSDSDGEDEESVEEMAPPAYGYPDGGELPPFVLIDPRAYFVDRDNATTAVCEMEGPSLTGRLKVTFCAVAPPLVSYFCVHTSHMDHTEFPVTPHILATETDGGLVLLCLATGNHHTDHWYPRNRHYFVYDALSRKLDQLPGFQHKLNGPSLAIMRKPNKSSKNTTNHNDLTLRSHHFALHPRPHGHGEAEMEADRHFALRPHGHGEAEADRHFALRPHGHGEAEAEADHFVVVARAYYFWGEKSPNLCIYDSATKTWSNKPVVMGSCTGTHLTNKTLTIGGSNGTVAWVDLWRNIVFCDVFAKRPKLSCLKLPTTPDTMWPRIEARSVRDIAVVGDTIKYVDMQPQPGTSDWMVTTWSIKKARRSWPKEWRMEGKLDSTHIKVDAARAAATLPTLSSLCVGMPTLSLQKQNNDAIVYFLAKNSFSPMERTAWVLAVDMENETAEQVVEFPAKRTYCLAKGYDASRISAYLQPAPGTQQTSKRPGVPLLKCPSKKHIKDVEDPEEDDAMVISYS</sequence>
<dbReference type="RefSeq" id="XP_044983917.1">
    <property type="nucleotide sequence ID" value="XM_045127982.1"/>
</dbReference>
<organism evidence="3 4">
    <name type="scientific">Hordeum vulgare subsp. vulgare</name>
    <name type="common">Domesticated barley</name>
    <dbReference type="NCBI Taxonomy" id="112509"/>
    <lineage>
        <taxon>Eukaryota</taxon>
        <taxon>Viridiplantae</taxon>
        <taxon>Streptophyta</taxon>
        <taxon>Embryophyta</taxon>
        <taxon>Tracheophyta</taxon>
        <taxon>Spermatophyta</taxon>
        <taxon>Magnoliopsida</taxon>
        <taxon>Liliopsida</taxon>
        <taxon>Poales</taxon>
        <taxon>Poaceae</taxon>
        <taxon>BOP clade</taxon>
        <taxon>Pooideae</taxon>
        <taxon>Triticodae</taxon>
        <taxon>Triticeae</taxon>
        <taxon>Hordeinae</taxon>
        <taxon>Hordeum</taxon>
    </lineage>
</organism>
<evidence type="ECO:0000313" key="3">
    <source>
        <dbReference type="EnsemblPlants" id="HORVU.MOREX.r3.4HG0332830.1"/>
    </source>
</evidence>
<dbReference type="Pfam" id="PF07762">
    <property type="entry name" value="DUF1618"/>
    <property type="match status" value="1"/>
</dbReference>
<dbReference type="OrthoDB" id="676774at2759"/>
<feature type="region of interest" description="Disordered" evidence="1">
    <location>
        <begin position="1"/>
        <end position="28"/>
    </location>
</feature>
<accession>A0A8I7B6N0</accession>
<dbReference type="Gramene" id="HORVU.MOREX.r2.4HG0277340.1">
    <property type="protein sequence ID" value="HORVU.MOREX.r2.4HG0277340.1"/>
    <property type="gene ID" value="HORVU.MOREX.r2.4HG0277340"/>
</dbReference>
<evidence type="ECO:0000256" key="1">
    <source>
        <dbReference type="SAM" id="MobiDB-lite"/>
    </source>
</evidence>
<reference evidence="3" key="2">
    <citation type="submission" date="2020-10" db="EMBL/GenBank/DDBJ databases">
        <authorList>
            <person name="Scholz U."/>
            <person name="Mascher M."/>
            <person name="Fiebig A."/>
        </authorList>
    </citation>
    <scope>NUCLEOTIDE SEQUENCE [LARGE SCALE GENOMIC DNA]</scope>
    <source>
        <strain evidence="3">cv. Morex</strain>
    </source>
</reference>
<dbReference type="AlphaFoldDB" id="A0A8I7B6N0"/>
<dbReference type="EnsemblPlants" id="HORVU.MOREX.r3.4HG0332830.1">
    <property type="protein sequence ID" value="HORVU.MOREX.r3.4HG0332830.1"/>
    <property type="gene ID" value="HORVU.MOREX.r3.4HG0332830"/>
</dbReference>
<reference evidence="3" key="3">
    <citation type="submission" date="2022-01" db="UniProtKB">
        <authorList>
            <consortium name="EnsemblPlants"/>
        </authorList>
    </citation>
    <scope>IDENTIFICATION</scope>
    <source>
        <strain evidence="3">subsp. vulgare</strain>
    </source>
</reference>
<dbReference type="PANTHER" id="PTHR33074">
    <property type="entry name" value="EXPRESSED PROTEIN-RELATED"/>
    <property type="match status" value="1"/>
</dbReference>
<name>A0A8I7B6N0_HORVV</name>
<dbReference type="PANTHER" id="PTHR33074:SF50">
    <property type="entry name" value="DUF1618 DOMAIN-CONTAINING PROTEIN"/>
    <property type="match status" value="1"/>
</dbReference>
<dbReference type="KEGG" id="hvg:123450972"/>
<dbReference type="GeneID" id="123450972"/>
<evidence type="ECO:0000259" key="2">
    <source>
        <dbReference type="Pfam" id="PF07762"/>
    </source>
</evidence>
<dbReference type="InterPro" id="IPR011676">
    <property type="entry name" value="DUF1618"/>
</dbReference>
<gene>
    <name evidence="3" type="primary">LOC123450972</name>
</gene>
<evidence type="ECO:0000313" key="4">
    <source>
        <dbReference type="Proteomes" id="UP000011116"/>
    </source>
</evidence>
<feature type="compositionally biased region" description="Low complexity" evidence="1">
    <location>
        <begin position="1"/>
        <end position="12"/>
    </location>
</feature>
<protein>
    <recommendedName>
        <fullName evidence="2">DUF1618 domain-containing protein</fullName>
    </recommendedName>
</protein>
<feature type="domain" description="DUF1618" evidence="2">
    <location>
        <begin position="299"/>
        <end position="428"/>
    </location>
</feature>
<dbReference type="Proteomes" id="UP000011116">
    <property type="component" value="Chromosome 4H"/>
</dbReference>